<comment type="caution">
    <text evidence="3">The sequence shown here is derived from an EMBL/GenBank/DDBJ whole genome shotgun (WGS) entry which is preliminary data.</text>
</comment>
<dbReference type="Proteomes" id="UP001149140">
    <property type="component" value="Unassembled WGS sequence"/>
</dbReference>
<evidence type="ECO:0008006" key="5">
    <source>
        <dbReference type="Google" id="ProtNLM"/>
    </source>
</evidence>
<evidence type="ECO:0000256" key="2">
    <source>
        <dbReference type="SAM" id="SignalP"/>
    </source>
</evidence>
<feature type="compositionally biased region" description="Low complexity" evidence="1">
    <location>
        <begin position="22"/>
        <end position="34"/>
    </location>
</feature>
<keyword evidence="4" id="KW-1185">Reference proteome</keyword>
<protein>
    <recommendedName>
        <fullName evidence="5">DUF4352 domain-containing protein</fullName>
    </recommendedName>
</protein>
<keyword evidence="2" id="KW-0732">Signal</keyword>
<dbReference type="EMBL" id="JAPDOD010000008">
    <property type="protein sequence ID" value="MDA0161049.1"/>
    <property type="molecule type" value="Genomic_DNA"/>
</dbReference>
<evidence type="ECO:0000313" key="3">
    <source>
        <dbReference type="EMBL" id="MDA0161049.1"/>
    </source>
</evidence>
<reference evidence="3" key="1">
    <citation type="submission" date="2022-10" db="EMBL/GenBank/DDBJ databases">
        <title>The WGS of Solirubrobacter ginsenosidimutans DSM 21036.</title>
        <authorList>
            <person name="Jiang Z."/>
        </authorList>
    </citation>
    <scope>NUCLEOTIDE SEQUENCE</scope>
    <source>
        <strain evidence="3">DSM 21036</strain>
    </source>
</reference>
<feature type="chain" id="PRO_5040855087" description="DUF4352 domain-containing protein" evidence="2">
    <location>
        <begin position="21"/>
        <end position="207"/>
    </location>
</feature>
<sequence length="207" mass="21646">MFVVAALAVLLAGCGGDKKAADTTPTATPTPTAPARHEDPDLAGYSQGVKDYYVEIHNEPTGDAETDIETEYHQPPRPAEARLGEPITLTGTNIGIRLQVTPTKVETVGDHVAVQLKLENTGITVYEAPLRQAALSYGDGKPVGIDAGARAACSNGFEAETLRLDVGRKTSGCLLFPAPRGGEAPTRFQLALEIVPTTAGGIWNLGG</sequence>
<proteinExistence type="predicted"/>
<dbReference type="AlphaFoldDB" id="A0A9X3MR74"/>
<feature type="signal peptide" evidence="2">
    <location>
        <begin position="1"/>
        <end position="20"/>
    </location>
</feature>
<gene>
    <name evidence="3" type="ORF">OM076_12290</name>
</gene>
<evidence type="ECO:0000256" key="1">
    <source>
        <dbReference type="SAM" id="MobiDB-lite"/>
    </source>
</evidence>
<evidence type="ECO:0000313" key="4">
    <source>
        <dbReference type="Proteomes" id="UP001149140"/>
    </source>
</evidence>
<name>A0A9X3MR74_9ACTN</name>
<accession>A0A9X3MR74</accession>
<organism evidence="3 4">
    <name type="scientific">Solirubrobacter ginsenosidimutans</name>
    <dbReference type="NCBI Taxonomy" id="490573"/>
    <lineage>
        <taxon>Bacteria</taxon>
        <taxon>Bacillati</taxon>
        <taxon>Actinomycetota</taxon>
        <taxon>Thermoleophilia</taxon>
        <taxon>Solirubrobacterales</taxon>
        <taxon>Solirubrobacteraceae</taxon>
        <taxon>Solirubrobacter</taxon>
    </lineage>
</organism>
<feature type="region of interest" description="Disordered" evidence="1">
    <location>
        <begin position="17"/>
        <end position="44"/>
    </location>
</feature>